<dbReference type="EMBL" id="QTSX02003987">
    <property type="protein sequence ID" value="KAJ9067559.1"/>
    <property type="molecule type" value="Genomic_DNA"/>
</dbReference>
<sequence>MGPAIGTLLLPPPNVNLIPANLGVFPTVSEAETFTPLSLPEPLPSEDPGTAKPFPYPCHGPVKAQGGNVHLSVPALNQLRSLLQKTPEATLSEDNIHADINQASPQDFSEISQFMRYFWRHLIIQCYWALNLNVACLITLAAYETFIRERLQTLI</sequence>
<organism evidence="1 2">
    <name type="scientific">Entomophthora muscae</name>
    <dbReference type="NCBI Taxonomy" id="34485"/>
    <lineage>
        <taxon>Eukaryota</taxon>
        <taxon>Fungi</taxon>
        <taxon>Fungi incertae sedis</taxon>
        <taxon>Zoopagomycota</taxon>
        <taxon>Entomophthoromycotina</taxon>
        <taxon>Entomophthoromycetes</taxon>
        <taxon>Entomophthorales</taxon>
        <taxon>Entomophthoraceae</taxon>
        <taxon>Entomophthora</taxon>
    </lineage>
</organism>
<dbReference type="Proteomes" id="UP001165960">
    <property type="component" value="Unassembled WGS sequence"/>
</dbReference>
<evidence type="ECO:0000313" key="1">
    <source>
        <dbReference type="EMBL" id="KAJ9067559.1"/>
    </source>
</evidence>
<accession>A0ACC2SZ57</accession>
<reference evidence="1" key="1">
    <citation type="submission" date="2022-04" db="EMBL/GenBank/DDBJ databases">
        <title>Genome of the entomopathogenic fungus Entomophthora muscae.</title>
        <authorList>
            <person name="Elya C."/>
            <person name="Lovett B.R."/>
            <person name="Lee E."/>
            <person name="Macias A.M."/>
            <person name="Hajek A.E."/>
            <person name="De Bivort B.L."/>
            <person name="Kasson M.T."/>
            <person name="De Fine Licht H.H."/>
            <person name="Stajich J.E."/>
        </authorList>
    </citation>
    <scope>NUCLEOTIDE SEQUENCE</scope>
    <source>
        <strain evidence="1">Berkeley</strain>
    </source>
</reference>
<gene>
    <name evidence="1" type="ORF">DSO57_1037930</name>
</gene>
<comment type="caution">
    <text evidence="1">The sequence shown here is derived from an EMBL/GenBank/DDBJ whole genome shotgun (WGS) entry which is preliminary data.</text>
</comment>
<evidence type="ECO:0000313" key="2">
    <source>
        <dbReference type="Proteomes" id="UP001165960"/>
    </source>
</evidence>
<name>A0ACC2SZ57_9FUNG</name>
<proteinExistence type="predicted"/>
<keyword evidence="2" id="KW-1185">Reference proteome</keyword>
<protein>
    <submittedName>
        <fullName evidence="1">Uncharacterized protein</fullName>
    </submittedName>
</protein>